<feature type="transmembrane region" description="Helical" evidence="6">
    <location>
        <begin position="293"/>
        <end position="311"/>
    </location>
</feature>
<dbReference type="GO" id="GO:0016020">
    <property type="term" value="C:membrane"/>
    <property type="evidence" value="ECO:0007669"/>
    <property type="project" value="UniProtKB-SubCell"/>
</dbReference>
<comment type="caution">
    <text evidence="7">The sequence shown here is derived from an EMBL/GenBank/DDBJ whole genome shotgun (WGS) entry which is preliminary data.</text>
</comment>
<reference evidence="7" key="2">
    <citation type="journal article" date="2020" name="Nat. Commun.">
        <title>Large-scale genome sequencing of mycorrhizal fungi provides insights into the early evolution of symbiotic traits.</title>
        <authorList>
            <person name="Miyauchi S."/>
            <person name="Kiss E."/>
            <person name="Kuo A."/>
            <person name="Drula E."/>
            <person name="Kohler A."/>
            <person name="Sanchez-Garcia M."/>
            <person name="Morin E."/>
            <person name="Andreopoulos B."/>
            <person name="Barry K.W."/>
            <person name="Bonito G."/>
            <person name="Buee M."/>
            <person name="Carver A."/>
            <person name="Chen C."/>
            <person name="Cichocki N."/>
            <person name="Clum A."/>
            <person name="Culley D."/>
            <person name="Crous P.W."/>
            <person name="Fauchery L."/>
            <person name="Girlanda M."/>
            <person name="Hayes R.D."/>
            <person name="Keri Z."/>
            <person name="LaButti K."/>
            <person name="Lipzen A."/>
            <person name="Lombard V."/>
            <person name="Magnuson J."/>
            <person name="Maillard F."/>
            <person name="Murat C."/>
            <person name="Nolan M."/>
            <person name="Ohm R.A."/>
            <person name="Pangilinan J."/>
            <person name="Pereira M.F."/>
            <person name="Perotto S."/>
            <person name="Peter M."/>
            <person name="Pfister S."/>
            <person name="Riley R."/>
            <person name="Sitrit Y."/>
            <person name="Stielow J.B."/>
            <person name="Szollosi G."/>
            <person name="Zifcakova L."/>
            <person name="Stursova M."/>
            <person name="Spatafora J.W."/>
            <person name="Tedersoo L."/>
            <person name="Vaario L.M."/>
            <person name="Yamada A."/>
            <person name="Yan M."/>
            <person name="Wang P."/>
            <person name="Xu J."/>
            <person name="Bruns T."/>
            <person name="Baldrian P."/>
            <person name="Vilgalys R."/>
            <person name="Dunand C."/>
            <person name="Henrissat B."/>
            <person name="Grigoriev I.V."/>
            <person name="Hibbett D."/>
            <person name="Nagy L.G."/>
            <person name="Martin F.M."/>
        </authorList>
    </citation>
    <scope>NUCLEOTIDE SEQUENCE</scope>
    <source>
        <strain evidence="7">BED1</strain>
    </source>
</reference>
<comment type="subcellular location">
    <subcellularLocation>
        <location evidence="1">Membrane</location>
        <topology evidence="1">Multi-pass membrane protein</topology>
    </subcellularLocation>
</comment>
<keyword evidence="4 6" id="KW-0472">Membrane</keyword>
<feature type="transmembrane region" description="Helical" evidence="6">
    <location>
        <begin position="199"/>
        <end position="219"/>
    </location>
</feature>
<dbReference type="PANTHER" id="PTHR23294:SF59">
    <property type="entry name" value="UNC93-LIKE PROTEIN C922.05C"/>
    <property type="match status" value="1"/>
</dbReference>
<dbReference type="InterPro" id="IPR051617">
    <property type="entry name" value="UNC-93-like_regulator"/>
</dbReference>
<dbReference type="InterPro" id="IPR036259">
    <property type="entry name" value="MFS_trans_sf"/>
</dbReference>
<feature type="transmembrane region" description="Helical" evidence="6">
    <location>
        <begin position="370"/>
        <end position="389"/>
    </location>
</feature>
<feature type="transmembrane region" description="Helical" evidence="6">
    <location>
        <begin position="72"/>
        <end position="90"/>
    </location>
</feature>
<dbReference type="PANTHER" id="PTHR23294">
    <property type="entry name" value="ET TRANSLATION PRODUCT-RELATED"/>
    <property type="match status" value="1"/>
</dbReference>
<proteinExistence type="predicted"/>
<feature type="transmembrane region" description="Helical" evidence="6">
    <location>
        <begin position="164"/>
        <end position="187"/>
    </location>
</feature>
<evidence type="ECO:0000256" key="3">
    <source>
        <dbReference type="ARBA" id="ARBA00022989"/>
    </source>
</evidence>
<dbReference type="SUPFAM" id="SSF103473">
    <property type="entry name" value="MFS general substrate transporter"/>
    <property type="match status" value="1"/>
</dbReference>
<keyword evidence="2 6" id="KW-0812">Transmembrane</keyword>
<keyword evidence="8" id="KW-1185">Reference proteome</keyword>
<feature type="transmembrane region" description="Helical" evidence="6">
    <location>
        <begin position="323"/>
        <end position="341"/>
    </location>
</feature>
<evidence type="ECO:0000256" key="2">
    <source>
        <dbReference type="ARBA" id="ARBA00022692"/>
    </source>
</evidence>
<name>A0AAD4C8G7_BOLED</name>
<evidence type="ECO:0000313" key="8">
    <source>
        <dbReference type="Proteomes" id="UP001194468"/>
    </source>
</evidence>
<feature type="transmembrane region" description="Helical" evidence="6">
    <location>
        <begin position="102"/>
        <end position="120"/>
    </location>
</feature>
<dbReference type="InterPro" id="IPR010291">
    <property type="entry name" value="Ion_channel_UNC-93"/>
</dbReference>
<keyword evidence="3 6" id="KW-1133">Transmembrane helix</keyword>
<feature type="transmembrane region" description="Helical" evidence="6">
    <location>
        <begin position="428"/>
        <end position="448"/>
    </location>
</feature>
<feature type="transmembrane region" description="Helical" evidence="6">
    <location>
        <begin position="39"/>
        <end position="60"/>
    </location>
</feature>
<dbReference type="Proteomes" id="UP001194468">
    <property type="component" value="Unassembled WGS sequence"/>
</dbReference>
<feature type="transmembrane region" description="Helical" evidence="6">
    <location>
        <begin position="132"/>
        <end position="152"/>
    </location>
</feature>
<feature type="compositionally biased region" description="Basic and acidic residues" evidence="5">
    <location>
        <begin position="1"/>
        <end position="10"/>
    </location>
</feature>
<accession>A0AAD4C8G7</accession>
<protein>
    <submittedName>
        <fullName evidence="7">Major facilitator superfamily domain-containing protein</fullName>
    </submittedName>
</protein>
<dbReference type="AlphaFoldDB" id="A0AAD4C8G7"/>
<evidence type="ECO:0000313" key="7">
    <source>
        <dbReference type="EMBL" id="KAF8450852.1"/>
    </source>
</evidence>
<evidence type="ECO:0000256" key="1">
    <source>
        <dbReference type="ARBA" id="ARBA00004141"/>
    </source>
</evidence>
<feature type="transmembrane region" description="Helical" evidence="6">
    <location>
        <begin position="401"/>
        <end position="422"/>
    </location>
</feature>
<dbReference type="EMBL" id="WHUW01000002">
    <property type="protein sequence ID" value="KAF8450852.1"/>
    <property type="molecule type" value="Genomic_DNA"/>
</dbReference>
<sequence length="473" mass="52351">MADILQEKQLESGSEDSGSHREEIFERPKGLKGIYYHPYFQVTMLGFVCFMCPGMFNALGGIGGGGQVSTTAQANAGTATYATFAFFAFFSGTVNNVLGPRLTLFLGTLGYSLYIASFLADNIHPNAYDFVVAAGAILGLCAGLLWTAQGCMMMAYPTEAQKGLFIGIFWAIFNLGAVIGSAVAFGLNFNNQTNGVGNGTYIGFLILTLIGVCLAPLMADPQKIIRTDGTKVTLPRQPSWKTEFYSLYVALKTDPMVILLFPMFVASNYFYTWQQNDYNAALFNIRTRSLNAFVYWAAQIFGSLFLGYCVLDLSKYRRRTRAFAGWVIVTVMVFAVHIWAYSYQKDYTRATVTAMTTKMDFKDSAYPAHAWLYIFCGLLDAMWQTYVYWLLGAMSNDLAKLAVFTGFYKGLQSAGAAGVWHADAVPAPYINIFISTWVLCAAGVIFALPMIHYRIKDHTDLDDEQYDAKAHAT</sequence>
<dbReference type="Gene3D" id="1.20.1250.20">
    <property type="entry name" value="MFS general substrate transporter like domains"/>
    <property type="match status" value="1"/>
</dbReference>
<evidence type="ECO:0000256" key="5">
    <source>
        <dbReference type="SAM" id="MobiDB-lite"/>
    </source>
</evidence>
<organism evidence="7 8">
    <name type="scientific">Boletus edulis BED1</name>
    <dbReference type="NCBI Taxonomy" id="1328754"/>
    <lineage>
        <taxon>Eukaryota</taxon>
        <taxon>Fungi</taxon>
        <taxon>Dikarya</taxon>
        <taxon>Basidiomycota</taxon>
        <taxon>Agaricomycotina</taxon>
        <taxon>Agaricomycetes</taxon>
        <taxon>Agaricomycetidae</taxon>
        <taxon>Boletales</taxon>
        <taxon>Boletineae</taxon>
        <taxon>Boletaceae</taxon>
        <taxon>Boletoideae</taxon>
        <taxon>Boletus</taxon>
    </lineage>
</organism>
<dbReference type="Pfam" id="PF05978">
    <property type="entry name" value="UNC-93"/>
    <property type="match status" value="1"/>
</dbReference>
<feature type="region of interest" description="Disordered" evidence="5">
    <location>
        <begin position="1"/>
        <end position="22"/>
    </location>
</feature>
<gene>
    <name evidence="7" type="ORF">L210DRAFT_3618411</name>
</gene>
<reference evidence="7" key="1">
    <citation type="submission" date="2019-10" db="EMBL/GenBank/DDBJ databases">
        <authorList>
            <consortium name="DOE Joint Genome Institute"/>
            <person name="Kuo A."/>
            <person name="Miyauchi S."/>
            <person name="Kiss E."/>
            <person name="Drula E."/>
            <person name="Kohler A."/>
            <person name="Sanchez-Garcia M."/>
            <person name="Andreopoulos B."/>
            <person name="Barry K.W."/>
            <person name="Bonito G."/>
            <person name="Buee M."/>
            <person name="Carver A."/>
            <person name="Chen C."/>
            <person name="Cichocki N."/>
            <person name="Clum A."/>
            <person name="Culley D."/>
            <person name="Crous P.W."/>
            <person name="Fauchery L."/>
            <person name="Girlanda M."/>
            <person name="Hayes R."/>
            <person name="Keri Z."/>
            <person name="LaButti K."/>
            <person name="Lipzen A."/>
            <person name="Lombard V."/>
            <person name="Magnuson J."/>
            <person name="Maillard F."/>
            <person name="Morin E."/>
            <person name="Murat C."/>
            <person name="Nolan M."/>
            <person name="Ohm R."/>
            <person name="Pangilinan J."/>
            <person name="Pereira M."/>
            <person name="Perotto S."/>
            <person name="Peter M."/>
            <person name="Riley R."/>
            <person name="Sitrit Y."/>
            <person name="Stielow B."/>
            <person name="Szollosi G."/>
            <person name="Zifcakova L."/>
            <person name="Stursova M."/>
            <person name="Spatafora J.W."/>
            <person name="Tedersoo L."/>
            <person name="Vaario L.-M."/>
            <person name="Yamada A."/>
            <person name="Yan M."/>
            <person name="Wang P."/>
            <person name="Xu J."/>
            <person name="Bruns T."/>
            <person name="Baldrian P."/>
            <person name="Vilgalys R."/>
            <person name="Henrissat B."/>
            <person name="Grigoriev I.V."/>
            <person name="Hibbett D."/>
            <person name="Nagy L.G."/>
            <person name="Martin F.M."/>
        </authorList>
    </citation>
    <scope>NUCLEOTIDE SEQUENCE</scope>
    <source>
        <strain evidence="7">BED1</strain>
    </source>
</reference>
<evidence type="ECO:0000256" key="6">
    <source>
        <dbReference type="SAM" id="Phobius"/>
    </source>
</evidence>
<evidence type="ECO:0000256" key="4">
    <source>
        <dbReference type="ARBA" id="ARBA00023136"/>
    </source>
</evidence>